<dbReference type="SUPFAM" id="SSF48056">
    <property type="entry name" value="Di-copper centre-containing domain"/>
    <property type="match status" value="1"/>
</dbReference>
<dbReference type="PRINTS" id="PR00092">
    <property type="entry name" value="TYROSINASE"/>
</dbReference>
<evidence type="ECO:0000256" key="1">
    <source>
        <dbReference type="ARBA" id="ARBA00022723"/>
    </source>
</evidence>
<dbReference type="EMBL" id="JTDE01000122">
    <property type="protein sequence ID" value="KAF7262244.1"/>
    <property type="molecule type" value="Genomic_DNA"/>
</dbReference>
<protein>
    <recommendedName>
        <fullName evidence="3">Tyrosinase copper-binding domain-containing protein</fullName>
    </recommendedName>
</protein>
<organism evidence="4 5">
    <name type="scientific">Paragonimus skrjabini miyazakii</name>
    <dbReference type="NCBI Taxonomy" id="59628"/>
    <lineage>
        <taxon>Eukaryota</taxon>
        <taxon>Metazoa</taxon>
        <taxon>Spiralia</taxon>
        <taxon>Lophotrochozoa</taxon>
        <taxon>Platyhelminthes</taxon>
        <taxon>Trematoda</taxon>
        <taxon>Digenea</taxon>
        <taxon>Plagiorchiida</taxon>
        <taxon>Troglotremata</taxon>
        <taxon>Troglotrematidae</taxon>
        <taxon>Paragonimus</taxon>
    </lineage>
</organism>
<dbReference type="InterPro" id="IPR002227">
    <property type="entry name" value="Tyrosinase_Cu-bd"/>
</dbReference>
<dbReference type="Pfam" id="PF00264">
    <property type="entry name" value="Tyrosinase"/>
    <property type="match status" value="1"/>
</dbReference>
<dbReference type="Gene3D" id="1.10.1280.10">
    <property type="entry name" value="Di-copper center containing domain from catechol oxidase"/>
    <property type="match status" value="1"/>
</dbReference>
<feature type="domain" description="Tyrosinase copper-binding" evidence="3">
    <location>
        <begin position="418"/>
        <end position="429"/>
    </location>
</feature>
<keyword evidence="5" id="KW-1185">Reference proteome</keyword>
<dbReference type="PANTHER" id="PTHR11474">
    <property type="entry name" value="TYROSINASE FAMILY MEMBER"/>
    <property type="match status" value="1"/>
</dbReference>
<sequence length="510" mass="59569">MCPIKSLRTNMSDWPIKACTFQMQILTNMSWNWLFLSVVLISSFQLWASEALIPKVCVHNITALGGSGVCCPVPKGSNQACGGPGIGTCERQFIQLEPLPKHRLLDDRMHWPSRFFKYTCKCEGRYFGLACDECWYGWGGRLCNKRKKYVRRDIMSYSPKERQMFVDIVAETTRTPTDYVILFEKDPIHSDPLWKPKFMDVDLQYLIAFIHDYASRGTMYKDEESCKRYKKLDNNHNVVGFATWHRYFMLVWENELRKIASKKYGWYDFAAPYWDWVDAKKCDVCVNSLVGAPGPYVNGIRLIHPASPFSNWTEQCTMPKSGMPCKGCHTTWPYFKPLHRDYVSNAFPTTKDLHFTLSRPKFYLPQKHEDLRLCRGFHQTLEGFCGEAGTDGQYMYMHNKVHNMVRGSFCCAPTAANDPIFILHHSQIDRVMQIWFEHYRPSPTDYPNHGVEYGNCRECNLIGFIPTVRHNQMFVDMRQLGVYYDNYKFGKFGFDGDEFIKYGPAYYHHF</sequence>
<evidence type="ECO:0000313" key="5">
    <source>
        <dbReference type="Proteomes" id="UP000822476"/>
    </source>
</evidence>
<keyword evidence="2" id="KW-0186">Copper</keyword>
<reference evidence="4" key="1">
    <citation type="submission" date="2019-07" db="EMBL/GenBank/DDBJ databases">
        <title>Annotation for the trematode Paragonimus miyazaki's.</title>
        <authorList>
            <person name="Choi Y.-J."/>
        </authorList>
    </citation>
    <scope>NUCLEOTIDE SEQUENCE</scope>
    <source>
        <strain evidence="4">Japan</strain>
    </source>
</reference>
<dbReference type="OrthoDB" id="6132182at2759"/>
<dbReference type="Proteomes" id="UP000822476">
    <property type="component" value="Unassembled WGS sequence"/>
</dbReference>
<accession>A0A8S9Z6F8</accession>
<dbReference type="PROSITE" id="PS00498">
    <property type="entry name" value="TYROSINASE_2"/>
    <property type="match status" value="1"/>
</dbReference>
<dbReference type="GO" id="GO:0016491">
    <property type="term" value="F:oxidoreductase activity"/>
    <property type="evidence" value="ECO:0007669"/>
    <property type="project" value="InterPro"/>
</dbReference>
<proteinExistence type="predicted"/>
<evidence type="ECO:0000259" key="3">
    <source>
        <dbReference type="PROSITE" id="PS00498"/>
    </source>
</evidence>
<keyword evidence="1" id="KW-0479">Metal-binding</keyword>
<evidence type="ECO:0000313" key="4">
    <source>
        <dbReference type="EMBL" id="KAF7262244.1"/>
    </source>
</evidence>
<dbReference type="InterPro" id="IPR050316">
    <property type="entry name" value="Tyrosinase/Hemocyanin"/>
</dbReference>
<dbReference type="InterPro" id="IPR008922">
    <property type="entry name" value="Di-copper_centre_dom_sf"/>
</dbReference>
<dbReference type="PANTHER" id="PTHR11474:SF126">
    <property type="entry name" value="TYROSINASE-LIKE PROTEIN TYR-1-RELATED"/>
    <property type="match status" value="1"/>
</dbReference>
<name>A0A8S9Z6F8_9TREM</name>
<gene>
    <name evidence="4" type="ORF">EG68_00458</name>
</gene>
<dbReference type="AlphaFoldDB" id="A0A8S9Z6F8"/>
<dbReference type="GO" id="GO:0046872">
    <property type="term" value="F:metal ion binding"/>
    <property type="evidence" value="ECO:0007669"/>
    <property type="project" value="UniProtKB-KW"/>
</dbReference>
<evidence type="ECO:0000256" key="2">
    <source>
        <dbReference type="ARBA" id="ARBA00023008"/>
    </source>
</evidence>
<comment type="caution">
    <text evidence="4">The sequence shown here is derived from an EMBL/GenBank/DDBJ whole genome shotgun (WGS) entry which is preliminary data.</text>
</comment>